<dbReference type="Proteomes" id="UP000066042">
    <property type="component" value="Chromosome"/>
</dbReference>
<keyword evidence="1" id="KW-0812">Transmembrane</keyword>
<feature type="transmembrane region" description="Helical" evidence="1">
    <location>
        <begin position="15"/>
        <end position="47"/>
    </location>
</feature>
<sequence>MPRGFGGPMFGRMGWWFGIFGVFLLLFRLAFLLLPFILIGVLIYLIAKK</sequence>
<evidence type="ECO:0000313" key="3">
    <source>
        <dbReference type="Proteomes" id="UP000066042"/>
    </source>
</evidence>
<protein>
    <submittedName>
        <fullName evidence="2">Uncharacterized protein</fullName>
    </submittedName>
</protein>
<name>A0A0S1XAY8_THEBA</name>
<dbReference type="EMBL" id="CP013050">
    <property type="protein sequence ID" value="ALM74908.1"/>
    <property type="molecule type" value="Genomic_DNA"/>
</dbReference>
<keyword evidence="1" id="KW-0472">Membrane</keyword>
<organism evidence="2 3">
    <name type="scientific">Thermococcus barophilus</name>
    <dbReference type="NCBI Taxonomy" id="55802"/>
    <lineage>
        <taxon>Archaea</taxon>
        <taxon>Methanobacteriati</taxon>
        <taxon>Methanobacteriota</taxon>
        <taxon>Thermococci</taxon>
        <taxon>Thermococcales</taxon>
        <taxon>Thermococcaceae</taxon>
        <taxon>Thermococcus</taxon>
    </lineage>
</organism>
<evidence type="ECO:0000256" key="1">
    <source>
        <dbReference type="SAM" id="Phobius"/>
    </source>
</evidence>
<dbReference type="STRING" id="55802.TBCH5v1_0962"/>
<keyword evidence="1" id="KW-1133">Transmembrane helix</keyword>
<gene>
    <name evidence="2" type="ORF">TBCH5v1_0962</name>
</gene>
<evidence type="ECO:0000313" key="2">
    <source>
        <dbReference type="EMBL" id="ALM74908.1"/>
    </source>
</evidence>
<dbReference type="PATRIC" id="fig|55802.8.peg.956"/>
<reference evidence="2 3" key="1">
    <citation type="journal article" date="2016" name="Genome Announc.">
        <title>Complete genome sequence of the hyperthermophilic and piezophilic archaeon Thermococcus barophilus Ch5, capable of growth at the expense of hydrogenogenesis from carbon monoxide and formate.</title>
        <authorList>
            <person name="Oger P."/>
            <person name="Sokolova T.G."/>
            <person name="Kozhevnikova D.A."/>
            <person name="Taranov E.A."/>
            <person name="Vannier P."/>
            <person name="Lee H.S."/>
            <person name="Kwon K.K."/>
            <person name="Kang S.G."/>
            <person name="Lee J.H."/>
            <person name="Bonch-Osmolovskaya E.A."/>
            <person name="Lebedinsky A.V."/>
        </authorList>
    </citation>
    <scope>NUCLEOTIDE SEQUENCE [LARGE SCALE GENOMIC DNA]</scope>
    <source>
        <strain evidence="3">Ch5</strain>
    </source>
</reference>
<dbReference type="AlphaFoldDB" id="A0A0S1XAY8"/>
<accession>A0A0S1XAY8</accession>
<proteinExistence type="predicted"/>